<dbReference type="Proteomes" id="UP000290253">
    <property type="component" value="Unassembled WGS sequence"/>
</dbReference>
<organism evidence="10 11">
    <name type="scientific">Silvibacterium dinghuense</name>
    <dbReference type="NCBI Taxonomy" id="1560006"/>
    <lineage>
        <taxon>Bacteria</taxon>
        <taxon>Pseudomonadati</taxon>
        <taxon>Acidobacteriota</taxon>
        <taxon>Terriglobia</taxon>
        <taxon>Terriglobales</taxon>
        <taxon>Acidobacteriaceae</taxon>
        <taxon>Silvibacterium</taxon>
    </lineage>
</organism>
<name>A0A4Q1SKH0_9BACT</name>
<keyword evidence="5 7" id="KW-0472">Membrane</keyword>
<evidence type="ECO:0000256" key="7">
    <source>
        <dbReference type="SAM" id="Phobius"/>
    </source>
</evidence>
<feature type="transmembrane region" description="Helical" evidence="7">
    <location>
        <begin position="485"/>
        <end position="505"/>
    </location>
</feature>
<feature type="transmembrane region" description="Helical" evidence="7">
    <location>
        <begin position="337"/>
        <end position="362"/>
    </location>
</feature>
<evidence type="ECO:0000256" key="1">
    <source>
        <dbReference type="ARBA" id="ARBA00004651"/>
    </source>
</evidence>
<evidence type="ECO:0000313" key="11">
    <source>
        <dbReference type="Proteomes" id="UP000290253"/>
    </source>
</evidence>
<feature type="transmembrane region" description="Helical" evidence="7">
    <location>
        <begin position="747"/>
        <end position="773"/>
    </location>
</feature>
<dbReference type="InterPro" id="IPR047928">
    <property type="entry name" value="Perm_prefix_1"/>
</dbReference>
<keyword evidence="11" id="KW-1185">Reference proteome</keyword>
<dbReference type="InterPro" id="IPR025857">
    <property type="entry name" value="MacB_PCD"/>
</dbReference>
<dbReference type="AlphaFoldDB" id="A0A4Q1SKH0"/>
<dbReference type="GO" id="GO:0005886">
    <property type="term" value="C:plasma membrane"/>
    <property type="evidence" value="ECO:0007669"/>
    <property type="project" value="UniProtKB-SubCell"/>
</dbReference>
<accession>A0A4Q1SKH0</accession>
<proteinExistence type="inferred from homology"/>
<feature type="transmembrane region" description="Helical" evidence="7">
    <location>
        <begin position="390"/>
        <end position="412"/>
    </location>
</feature>
<evidence type="ECO:0000256" key="2">
    <source>
        <dbReference type="ARBA" id="ARBA00022475"/>
    </source>
</evidence>
<dbReference type="OrthoDB" id="101410at2"/>
<keyword evidence="4 7" id="KW-1133">Transmembrane helix</keyword>
<sequence>MLWRRKQAGEELDAELAFHLEQQIAENRAAGMDEREAREAALRLFGNPAALRDQVRDTWTWSAWEEFWRDVRQSLRALRRTPGFAVVSILVLALGIGANVALFALVRGVLLKPYPFPEANRLVRIYEADAQGRFQDNVVAGGDFADWKAQAKSFSGLAAKKPVRYGLSGTQGQLPEVVDAQQASWNLFPLLGVKPAVGRLFTASDDRRDAEATVILTWGLWKRRFGGNPAVIGSTVLLEARPYTVIGVLPAWFTYPNPQTQLWTAIYHERSPEVMSLHDAHNLNVVGRLFPSATLGQAQSEIAGIQAGIRRQYPAGAVMDSANIRPLVDSETHTVKVGLYTLFAATGCLLLIACLNIANLLVARAATRQKEAAIRAALGGSRWRLVRGQLIESLLLAVAGGALGLILAWAALKWLAMARPDVPRLETVHLDAWAWLFALGAVAVCGGMAGLIAASSSGDARILETLQESARSQGGSRGKVRLRRVLLALEVGLTVVLLIGAGLLLETYQHLRSIPLGYDANRLLTMTIRLPRGSYHDASSIVNFDDALLMRVRQLPGVRGAGLTNTLPGHGRDEDDDYVVKEHPPLPQGQTLDSSTIFVDPGYFAAMKIPLLQGEIFSDANRLDHANDILISQQLARDVFPNEDPIGKHIVTPYVFGADRPMRIVGVVGDIYLSPIEPLYPAIYYPLLSGDQRDASLVVRTAGDPAMLATSVEKAVSGIDRSLPVADVLTMDQVLDGALSEQSLNTLLLSGFGALSLLLAAVGLFGVLSYVVAQRTTEIGIRMALGAQRGQLVRQFLADGLRPAIWGLILGLAASAGVTQLMSTMLYGTRPLEPGVYLLVALGLIAVAAGACLAPAWRASQLDPIEALRRE</sequence>
<evidence type="ECO:0000256" key="4">
    <source>
        <dbReference type="ARBA" id="ARBA00022989"/>
    </source>
</evidence>
<evidence type="ECO:0000256" key="3">
    <source>
        <dbReference type="ARBA" id="ARBA00022692"/>
    </source>
</evidence>
<reference evidence="10 11" key="1">
    <citation type="journal article" date="2016" name="Int. J. Syst. Evol. Microbiol.">
        <title>Acidipila dinghuensis sp. nov., an acidobacterium isolated from forest soil.</title>
        <authorList>
            <person name="Jiang Y.W."/>
            <person name="Wang J."/>
            <person name="Chen M.H."/>
            <person name="Lv Y.Y."/>
            <person name="Qiu L.H."/>
        </authorList>
    </citation>
    <scope>NUCLEOTIDE SEQUENCE [LARGE SCALE GENOMIC DNA]</scope>
    <source>
        <strain evidence="10 11">DHOF10</strain>
    </source>
</reference>
<dbReference type="PANTHER" id="PTHR30572:SF4">
    <property type="entry name" value="ABC TRANSPORTER PERMEASE YTRF"/>
    <property type="match status" value="1"/>
</dbReference>
<keyword evidence="3 7" id="KW-0812">Transmembrane</keyword>
<feature type="domain" description="MacB-like periplasmic core" evidence="9">
    <location>
        <begin position="495"/>
        <end position="700"/>
    </location>
</feature>
<keyword evidence="2" id="KW-1003">Cell membrane</keyword>
<gene>
    <name evidence="10" type="ORF">ESZ00_07990</name>
</gene>
<dbReference type="NCBIfam" id="NF038403">
    <property type="entry name" value="perm_prefix_1"/>
    <property type="match status" value="1"/>
</dbReference>
<feature type="transmembrane region" description="Helical" evidence="7">
    <location>
        <begin position="84"/>
        <end position="106"/>
    </location>
</feature>
<dbReference type="InterPro" id="IPR017800">
    <property type="entry name" value="ADOP"/>
</dbReference>
<evidence type="ECO:0000256" key="5">
    <source>
        <dbReference type="ARBA" id="ARBA00023136"/>
    </source>
</evidence>
<feature type="domain" description="ABC3 transporter permease C-terminal" evidence="8">
    <location>
        <begin position="345"/>
        <end position="455"/>
    </location>
</feature>
<feature type="domain" description="MacB-like periplasmic core" evidence="9">
    <location>
        <begin position="86"/>
        <end position="303"/>
    </location>
</feature>
<protein>
    <submittedName>
        <fullName evidence="10">ABC transporter permease</fullName>
    </submittedName>
</protein>
<dbReference type="InterPro" id="IPR003838">
    <property type="entry name" value="ABC3_permease_C"/>
</dbReference>
<dbReference type="InterPro" id="IPR050250">
    <property type="entry name" value="Macrolide_Exporter_MacB"/>
</dbReference>
<evidence type="ECO:0000313" key="10">
    <source>
        <dbReference type="EMBL" id="RXS97790.1"/>
    </source>
</evidence>
<dbReference type="PANTHER" id="PTHR30572">
    <property type="entry name" value="MEMBRANE COMPONENT OF TRANSPORTER-RELATED"/>
    <property type="match status" value="1"/>
</dbReference>
<evidence type="ECO:0000259" key="9">
    <source>
        <dbReference type="Pfam" id="PF12704"/>
    </source>
</evidence>
<dbReference type="NCBIfam" id="TIGR03434">
    <property type="entry name" value="ADOP"/>
    <property type="match status" value="1"/>
</dbReference>
<feature type="transmembrane region" description="Helical" evidence="7">
    <location>
        <begin position="432"/>
        <end position="454"/>
    </location>
</feature>
<dbReference type="RefSeq" id="WP_129207569.1">
    <property type="nucleotide sequence ID" value="NZ_BMGU01000001.1"/>
</dbReference>
<comment type="similarity">
    <text evidence="6">Belongs to the ABC-4 integral membrane protein family.</text>
</comment>
<dbReference type="EMBL" id="SDMK01000001">
    <property type="protein sequence ID" value="RXS97790.1"/>
    <property type="molecule type" value="Genomic_DNA"/>
</dbReference>
<evidence type="ECO:0000256" key="6">
    <source>
        <dbReference type="ARBA" id="ARBA00038076"/>
    </source>
</evidence>
<feature type="transmembrane region" description="Helical" evidence="7">
    <location>
        <begin position="804"/>
        <end position="823"/>
    </location>
</feature>
<dbReference type="Pfam" id="PF02687">
    <property type="entry name" value="FtsX"/>
    <property type="match status" value="2"/>
</dbReference>
<feature type="domain" description="ABC3 transporter permease C-terminal" evidence="8">
    <location>
        <begin position="752"/>
        <end position="864"/>
    </location>
</feature>
<evidence type="ECO:0000259" key="8">
    <source>
        <dbReference type="Pfam" id="PF02687"/>
    </source>
</evidence>
<feature type="transmembrane region" description="Helical" evidence="7">
    <location>
        <begin position="835"/>
        <end position="857"/>
    </location>
</feature>
<dbReference type="Pfam" id="PF12704">
    <property type="entry name" value="MacB_PCD"/>
    <property type="match status" value="2"/>
</dbReference>
<comment type="subcellular location">
    <subcellularLocation>
        <location evidence="1">Cell membrane</location>
        <topology evidence="1">Multi-pass membrane protein</topology>
    </subcellularLocation>
</comment>
<comment type="caution">
    <text evidence="10">The sequence shown here is derived from an EMBL/GenBank/DDBJ whole genome shotgun (WGS) entry which is preliminary data.</text>
</comment>
<dbReference type="GO" id="GO:0022857">
    <property type="term" value="F:transmembrane transporter activity"/>
    <property type="evidence" value="ECO:0007669"/>
    <property type="project" value="TreeGrafter"/>
</dbReference>